<dbReference type="Proteomes" id="UP000014540">
    <property type="component" value="Unassembled WGS sequence"/>
</dbReference>
<proteinExistence type="predicted"/>
<evidence type="ECO:0000313" key="1">
    <source>
        <dbReference type="EMBL" id="EPG73905.1"/>
    </source>
</evidence>
<evidence type="ECO:0000313" key="2">
    <source>
        <dbReference type="Proteomes" id="UP000014540"/>
    </source>
</evidence>
<name>S3VBP3_9LEPT</name>
<sequence>MEYMLWTAFKEQFSRFGLTEKRIFKIPYSIRQSVQNR</sequence>
<reference evidence="1" key="1">
    <citation type="submission" date="2013-04" db="EMBL/GenBank/DDBJ databases">
        <authorList>
            <person name="Harkins D.M."/>
            <person name="Durkin A.S."/>
            <person name="Selengut J.D."/>
            <person name="Sanka R."/>
            <person name="DePew J."/>
            <person name="Purushe J."/>
            <person name="Ahmed A."/>
            <person name="van der Linden H."/>
            <person name="Goris M.G.A."/>
            <person name="Hartskeerl R.A."/>
            <person name="Vinetz J.M."/>
            <person name="Sutton G.G."/>
            <person name="Nelson W.C."/>
            <person name="Fouts D.E."/>
        </authorList>
    </citation>
    <scope>NUCLEOTIDE SEQUENCE [LARGE SCALE GENOMIC DNA]</scope>
    <source>
        <strain evidence="1">BUT 6</strain>
    </source>
</reference>
<dbReference type="EMBL" id="AKWZ02000010">
    <property type="protein sequence ID" value="EPG73905.1"/>
    <property type="molecule type" value="Genomic_DNA"/>
</dbReference>
<dbReference type="AlphaFoldDB" id="S3VBP3"/>
<comment type="caution">
    <text evidence="1">The sequence shown here is derived from an EMBL/GenBank/DDBJ whole genome shotgun (WGS) entry which is preliminary data.</text>
</comment>
<protein>
    <submittedName>
        <fullName evidence="1">Uncharacterized protein</fullName>
    </submittedName>
</protein>
<organism evidence="1 2">
    <name type="scientific">Leptospira fainei serovar Hurstbridge str. BUT 6</name>
    <dbReference type="NCBI Taxonomy" id="1193011"/>
    <lineage>
        <taxon>Bacteria</taxon>
        <taxon>Pseudomonadati</taxon>
        <taxon>Spirochaetota</taxon>
        <taxon>Spirochaetia</taxon>
        <taxon>Leptospirales</taxon>
        <taxon>Leptospiraceae</taxon>
        <taxon>Leptospira</taxon>
    </lineage>
</organism>
<accession>S3VBP3</accession>
<gene>
    <name evidence="1" type="ORF">LEP1GSC058_3419</name>
</gene>
<keyword evidence="2" id="KW-1185">Reference proteome</keyword>